<organism evidence="1 2">
    <name type="scientific">Hydnum rufescens UP504</name>
    <dbReference type="NCBI Taxonomy" id="1448309"/>
    <lineage>
        <taxon>Eukaryota</taxon>
        <taxon>Fungi</taxon>
        <taxon>Dikarya</taxon>
        <taxon>Basidiomycota</taxon>
        <taxon>Agaricomycotina</taxon>
        <taxon>Agaricomycetes</taxon>
        <taxon>Cantharellales</taxon>
        <taxon>Hydnaceae</taxon>
        <taxon>Hydnum</taxon>
    </lineage>
</organism>
<evidence type="ECO:0000313" key="2">
    <source>
        <dbReference type="Proteomes" id="UP000886523"/>
    </source>
</evidence>
<reference evidence="1" key="1">
    <citation type="journal article" date="2020" name="Nat. Commun.">
        <title>Large-scale genome sequencing of mycorrhizal fungi provides insights into the early evolution of symbiotic traits.</title>
        <authorList>
            <person name="Miyauchi S."/>
            <person name="Kiss E."/>
            <person name="Kuo A."/>
            <person name="Drula E."/>
            <person name="Kohler A."/>
            <person name="Sanchez-Garcia M."/>
            <person name="Morin E."/>
            <person name="Andreopoulos B."/>
            <person name="Barry K.W."/>
            <person name="Bonito G."/>
            <person name="Buee M."/>
            <person name="Carver A."/>
            <person name="Chen C."/>
            <person name="Cichocki N."/>
            <person name="Clum A."/>
            <person name="Culley D."/>
            <person name="Crous P.W."/>
            <person name="Fauchery L."/>
            <person name="Girlanda M."/>
            <person name="Hayes R.D."/>
            <person name="Keri Z."/>
            <person name="LaButti K."/>
            <person name="Lipzen A."/>
            <person name="Lombard V."/>
            <person name="Magnuson J."/>
            <person name="Maillard F."/>
            <person name="Murat C."/>
            <person name="Nolan M."/>
            <person name="Ohm R.A."/>
            <person name="Pangilinan J."/>
            <person name="Pereira M.F."/>
            <person name="Perotto S."/>
            <person name="Peter M."/>
            <person name="Pfister S."/>
            <person name="Riley R."/>
            <person name="Sitrit Y."/>
            <person name="Stielow J.B."/>
            <person name="Szollosi G."/>
            <person name="Zifcakova L."/>
            <person name="Stursova M."/>
            <person name="Spatafora J.W."/>
            <person name="Tedersoo L."/>
            <person name="Vaario L.M."/>
            <person name="Yamada A."/>
            <person name="Yan M."/>
            <person name="Wang P."/>
            <person name="Xu J."/>
            <person name="Bruns T."/>
            <person name="Baldrian P."/>
            <person name="Vilgalys R."/>
            <person name="Dunand C."/>
            <person name="Henrissat B."/>
            <person name="Grigoriev I.V."/>
            <person name="Hibbett D."/>
            <person name="Nagy L.G."/>
            <person name="Martin F.M."/>
        </authorList>
    </citation>
    <scope>NUCLEOTIDE SEQUENCE</scope>
    <source>
        <strain evidence="1">UP504</strain>
    </source>
</reference>
<keyword evidence="2" id="KW-1185">Reference proteome</keyword>
<protein>
    <submittedName>
        <fullName evidence="1">Uncharacterized protein</fullName>
    </submittedName>
</protein>
<dbReference type="AlphaFoldDB" id="A0A9P6AKA6"/>
<accession>A0A9P6AKA6</accession>
<sequence length="98" mass="11333">MRGGVLFLGDLMTLDISGERKLLLLFGKKWKVPTTLGYRPSYGWRGEISSRDGCDEMSKRSIYRCISLENNKDWDRSSYRRMGVGLIYISFMTAIRVL</sequence>
<proteinExistence type="predicted"/>
<name>A0A9P6AKA6_9AGAM</name>
<comment type="caution">
    <text evidence="1">The sequence shown here is derived from an EMBL/GenBank/DDBJ whole genome shotgun (WGS) entry which is preliminary data.</text>
</comment>
<evidence type="ECO:0000313" key="1">
    <source>
        <dbReference type="EMBL" id="KAF9507122.1"/>
    </source>
</evidence>
<gene>
    <name evidence="1" type="ORF">BS47DRAFT_348517</name>
</gene>
<dbReference type="EMBL" id="MU129090">
    <property type="protein sequence ID" value="KAF9507122.1"/>
    <property type="molecule type" value="Genomic_DNA"/>
</dbReference>
<dbReference type="Proteomes" id="UP000886523">
    <property type="component" value="Unassembled WGS sequence"/>
</dbReference>